<comment type="domain">
    <text evidence="2">The C4-type zinc finger motif is necessary both for its ER three-way tubular junction localization and formation.</text>
</comment>
<keyword evidence="2" id="KW-0472">Membrane</keyword>
<feature type="compositionally biased region" description="Low complexity" evidence="3">
    <location>
        <begin position="324"/>
        <end position="335"/>
    </location>
</feature>
<evidence type="ECO:0000256" key="2">
    <source>
        <dbReference type="RuleBase" id="RU367073"/>
    </source>
</evidence>
<evidence type="ECO:0000256" key="1">
    <source>
        <dbReference type="ARBA" id="ARBA00009940"/>
    </source>
</evidence>
<comment type="function">
    <text evidence="2">Plays a role in determining ER morphology.</text>
</comment>
<feature type="compositionally biased region" description="Acidic residues" evidence="3">
    <location>
        <begin position="339"/>
        <end position="351"/>
    </location>
</feature>
<dbReference type="PANTHER" id="PTHR22166">
    <property type="entry name" value="ENDOPLASMIC RETICULUM JUNCTION FORMATION PROTEIN LUNAPARK"/>
    <property type="match status" value="1"/>
</dbReference>
<dbReference type="Pfam" id="PF10058">
    <property type="entry name" value="Zn_ribbon_10"/>
    <property type="match status" value="1"/>
</dbReference>
<keyword evidence="2" id="KW-0863">Zinc-finger</keyword>
<name>A0A023GM16_AMBTT</name>
<comment type="similarity">
    <text evidence="1 2">Belongs to the lunapark family.</text>
</comment>
<organism evidence="5">
    <name type="scientific">Amblyomma triste</name>
    <name type="common">Neotropical tick</name>
    <dbReference type="NCBI Taxonomy" id="251400"/>
    <lineage>
        <taxon>Eukaryota</taxon>
        <taxon>Metazoa</taxon>
        <taxon>Ecdysozoa</taxon>
        <taxon>Arthropoda</taxon>
        <taxon>Chelicerata</taxon>
        <taxon>Arachnida</taxon>
        <taxon>Acari</taxon>
        <taxon>Parasitiformes</taxon>
        <taxon>Ixodida</taxon>
        <taxon>Ixodoidea</taxon>
        <taxon>Ixodidae</taxon>
        <taxon>Amblyomminae</taxon>
        <taxon>Amblyomma</taxon>
    </lineage>
</organism>
<feature type="region of interest" description="Disordered" evidence="3">
    <location>
        <begin position="312"/>
        <end position="363"/>
    </location>
</feature>
<dbReference type="AlphaFoldDB" id="A0A023GM16"/>
<keyword evidence="2" id="KW-0862">Zinc</keyword>
<feature type="transmembrane region" description="Helical" evidence="2">
    <location>
        <begin position="42"/>
        <end position="64"/>
    </location>
</feature>
<comment type="subcellular location">
    <subcellularLocation>
        <location evidence="2">Endoplasmic reticulum membrane</location>
        <topology evidence="2">Multi-pass membrane protein</topology>
    </subcellularLocation>
</comment>
<keyword evidence="2" id="KW-1133">Transmembrane helix</keyword>
<evidence type="ECO:0000259" key="4">
    <source>
        <dbReference type="Pfam" id="PF10058"/>
    </source>
</evidence>
<evidence type="ECO:0000313" key="5">
    <source>
        <dbReference type="EMBL" id="JAC34163.1"/>
    </source>
</evidence>
<keyword evidence="2" id="KW-0812">Transmembrane</keyword>
<dbReference type="GO" id="GO:0071788">
    <property type="term" value="P:endoplasmic reticulum tubular network maintenance"/>
    <property type="evidence" value="ECO:0007669"/>
    <property type="project" value="UniProtKB-UniRule"/>
</dbReference>
<evidence type="ECO:0000256" key="3">
    <source>
        <dbReference type="SAM" id="MobiDB-lite"/>
    </source>
</evidence>
<dbReference type="EMBL" id="GBBM01001255">
    <property type="protein sequence ID" value="JAC34163.1"/>
    <property type="molecule type" value="mRNA"/>
</dbReference>
<keyword evidence="2" id="KW-0479">Metal-binding</keyword>
<dbReference type="InterPro" id="IPR040115">
    <property type="entry name" value="Lnp"/>
</dbReference>
<reference evidence="5" key="1">
    <citation type="submission" date="2014-03" db="EMBL/GenBank/DDBJ databases">
        <title>The sialotranscriptome of Amblyomma triste, Amblyomma parvum and Amblyomma cajennense ticks, uncovered by 454-based RNA-seq.</title>
        <authorList>
            <person name="Garcia G.R."/>
            <person name="Gardinassi L.G."/>
            <person name="Ribeiro J.M."/>
            <person name="Anatriello E."/>
            <person name="Ferreira B.R."/>
            <person name="Moreira H.N."/>
            <person name="Mafra C."/>
            <person name="Olegario M.M."/>
            <person name="Szabo P.J."/>
            <person name="Miranda-Santos I.K."/>
            <person name="Maruyama S.R."/>
        </authorList>
    </citation>
    <scope>NUCLEOTIDE SEQUENCE</scope>
    <source>
        <strain evidence="5">Mato Grasso do Sul</strain>
        <tissue evidence="5">Salivary glands</tissue>
    </source>
</reference>
<feature type="compositionally biased region" description="Basic and acidic residues" evidence="3">
    <location>
        <begin position="352"/>
        <end position="362"/>
    </location>
</feature>
<keyword evidence="2" id="KW-0256">Endoplasmic reticulum</keyword>
<sequence length="411" mass="46800">MGILWSRFKHKPDTKELLDDIEKRVKNINEYKLNTERQQKRLVGALIFYSCLFYILCMVITYVWYFPRTLQGQVLCAVPLVLFPAVIVLLKKLLQWYFRRKIERKNEELTDLIKQKRSVLDNVMETETYKIAKEILEKYDPETLRKSVKLEEKTVRPLLGTESDVRRRMMPPPVKGGPLRPGARLPHSNLKMPSSSSAPFEERRMMVVAPGVPRNGQQPHAPLQMPALPRPILPRERTAFDRVIDFLVGEGPGNRYALICNRCCSHNGMALKEEYEYLSFRCCYCFHWNQAKKQRPELPRVLEMPLPGMLALPSSGPPAPVPAEESSTTVNNSSSNEKDADETDMETCDEGYESKMTTKDDTGALDDCLPAAKVLPVDASGDILGPHEIARQPKQAVVAPLPKHPQCKKDD</sequence>
<proteinExistence type="evidence at transcript level"/>
<feature type="domain" description="Lunapark zinc ribbon" evidence="4">
    <location>
        <begin position="240"/>
        <end position="289"/>
    </location>
</feature>
<dbReference type="GO" id="GO:0098826">
    <property type="term" value="C:endoplasmic reticulum tubular network membrane"/>
    <property type="evidence" value="ECO:0007669"/>
    <property type="project" value="UniProtKB-UniRule"/>
</dbReference>
<dbReference type="PANTHER" id="PTHR22166:SF12">
    <property type="entry name" value="ENDOPLASMIC RETICULUM JUNCTION FORMATION PROTEIN LUNAPARK"/>
    <property type="match status" value="1"/>
</dbReference>
<dbReference type="GO" id="GO:0008270">
    <property type="term" value="F:zinc ion binding"/>
    <property type="evidence" value="ECO:0007669"/>
    <property type="project" value="UniProtKB-KW"/>
</dbReference>
<dbReference type="GO" id="GO:1903373">
    <property type="term" value="P:positive regulation of endoplasmic reticulum tubular network organization"/>
    <property type="evidence" value="ECO:0007669"/>
    <property type="project" value="UniProtKB-UniRule"/>
</dbReference>
<protein>
    <recommendedName>
        <fullName evidence="2">Endoplasmic reticulum junction formation protein lunapark</fullName>
    </recommendedName>
</protein>
<dbReference type="InterPro" id="IPR019273">
    <property type="entry name" value="Lunapark_Znf"/>
</dbReference>
<accession>A0A023GM16</accession>
<feature type="region of interest" description="Disordered" evidence="3">
    <location>
        <begin position="167"/>
        <end position="199"/>
    </location>
</feature>
<feature type="transmembrane region" description="Helical" evidence="2">
    <location>
        <begin position="70"/>
        <end position="90"/>
    </location>
</feature>